<sequence>MFSRPTNKKFQYTAQGCNYNEAAAEAPKFARPRARINKESNFQLKERQIGLESSNGSEWSPRMDVVESGSIYAVSIELPGVNINDIKVEVSDKSLIVSGNLSTQCKVASYLNDLVSAYHKREIVQGPYRVFWPLPSNANKDNVSAEFVATTALIVSVNLAFSSENALNPHVIPGSQNLLSNSKIMQLKGAVGPESVAFDRNGEGPYTGVADGRILKWRAQYWADFAVTSSQRKNCTRPFAPEMEHVCGRPLGLRFDTKTGDLYIADAYLGLQVVGPTGGLATPLVQKFEGKPLIFTNDVDIDDHDDEVIIYFTETSTKYQRRQYFDSVLSGDRTGSLMKYAKSTRNVTILLTGLGFANGVALSKDRSFVLVAETSNCRIVRYWLRGPYEGKHDIFAELPGFPDNIRINSRGEFWVALQSFAQLMSISDTNDFLGGGQPHATAMKLSEDGRVLEVLEDVEGKTLRSISEVQEKKWQVVDRFCYDALFGSLCIMIRNGVLISAKLPLVVSCM</sequence>
<comment type="similarity">
    <text evidence="2">Belongs to the strictosidine synthase family.</text>
</comment>
<dbReference type="SUPFAM" id="SSF49764">
    <property type="entry name" value="HSP20-like chaperones"/>
    <property type="match status" value="1"/>
</dbReference>
<evidence type="ECO:0000256" key="7">
    <source>
        <dbReference type="RuleBase" id="RU003616"/>
    </source>
</evidence>
<dbReference type="InterPro" id="IPR002068">
    <property type="entry name" value="A-crystallin/Hsp20_dom"/>
</dbReference>
<keyword evidence="4" id="KW-0732">Signal</keyword>
<dbReference type="PANTHER" id="PTHR10426:SF119">
    <property type="entry name" value="PROTEIN STRICTOSIDINE SYNTHASE-LIKE 10-LIKE"/>
    <property type="match status" value="1"/>
</dbReference>
<evidence type="ECO:0000256" key="4">
    <source>
        <dbReference type="ARBA" id="ARBA00022729"/>
    </source>
</evidence>
<organism evidence="9 10">
    <name type="scientific">Anisodus tanguticus</name>
    <dbReference type="NCBI Taxonomy" id="243964"/>
    <lineage>
        <taxon>Eukaryota</taxon>
        <taxon>Viridiplantae</taxon>
        <taxon>Streptophyta</taxon>
        <taxon>Embryophyta</taxon>
        <taxon>Tracheophyta</taxon>
        <taxon>Spermatophyta</taxon>
        <taxon>Magnoliopsida</taxon>
        <taxon>eudicotyledons</taxon>
        <taxon>Gunneridae</taxon>
        <taxon>Pentapetalae</taxon>
        <taxon>asterids</taxon>
        <taxon>lamiids</taxon>
        <taxon>Solanales</taxon>
        <taxon>Solanaceae</taxon>
        <taxon>Solanoideae</taxon>
        <taxon>Hyoscyameae</taxon>
        <taxon>Anisodus</taxon>
    </lineage>
</organism>
<dbReference type="PANTHER" id="PTHR10426">
    <property type="entry name" value="STRICTOSIDINE SYNTHASE-RELATED"/>
    <property type="match status" value="1"/>
</dbReference>
<comment type="similarity">
    <text evidence="6 7">Belongs to the small heat shock protein (HSP20) family.</text>
</comment>
<dbReference type="GO" id="GO:0012505">
    <property type="term" value="C:endomembrane system"/>
    <property type="evidence" value="ECO:0007669"/>
    <property type="project" value="TreeGrafter"/>
</dbReference>
<dbReference type="FunFam" id="2.120.10.30:FF:000032">
    <property type="entry name" value="Protein STRICTOSIDINE SYNTHASE-LIKE 13"/>
    <property type="match status" value="1"/>
</dbReference>
<dbReference type="CDD" id="cd06464">
    <property type="entry name" value="ACD_sHsps-like"/>
    <property type="match status" value="1"/>
</dbReference>
<dbReference type="Gene3D" id="2.120.10.30">
    <property type="entry name" value="TolB, C-terminal domain"/>
    <property type="match status" value="1"/>
</dbReference>
<accession>A0AAE1SGF3</accession>
<dbReference type="GO" id="GO:0016787">
    <property type="term" value="F:hydrolase activity"/>
    <property type="evidence" value="ECO:0007669"/>
    <property type="project" value="TreeGrafter"/>
</dbReference>
<keyword evidence="3" id="KW-0926">Vacuole</keyword>
<dbReference type="Pfam" id="PF00011">
    <property type="entry name" value="HSP20"/>
    <property type="match status" value="1"/>
</dbReference>
<dbReference type="Pfam" id="PF20067">
    <property type="entry name" value="SSL_N"/>
    <property type="match status" value="1"/>
</dbReference>
<dbReference type="InterPro" id="IPR018119">
    <property type="entry name" value="Strictosidine_synth_cons-reg"/>
</dbReference>
<dbReference type="Gene3D" id="2.60.40.790">
    <property type="match status" value="1"/>
</dbReference>
<evidence type="ECO:0000256" key="3">
    <source>
        <dbReference type="ARBA" id="ARBA00022554"/>
    </source>
</evidence>
<dbReference type="SUPFAM" id="SSF63829">
    <property type="entry name" value="Calcium-dependent phosphotriesterase"/>
    <property type="match status" value="1"/>
</dbReference>
<reference evidence="9" key="1">
    <citation type="submission" date="2023-12" db="EMBL/GenBank/DDBJ databases">
        <title>Genome assembly of Anisodus tanguticus.</title>
        <authorList>
            <person name="Wang Y.-J."/>
        </authorList>
    </citation>
    <scope>NUCLEOTIDE SEQUENCE</scope>
    <source>
        <strain evidence="9">KB-2021</strain>
        <tissue evidence="9">Leaf</tissue>
    </source>
</reference>
<dbReference type="InterPro" id="IPR011042">
    <property type="entry name" value="6-blade_b-propeller_TolB-like"/>
</dbReference>
<dbReference type="Pfam" id="PF03088">
    <property type="entry name" value="Str_synth"/>
    <property type="match status" value="1"/>
</dbReference>
<gene>
    <name evidence="9" type="ORF">RND71_012841</name>
</gene>
<dbReference type="AlphaFoldDB" id="A0AAE1SGF3"/>
<dbReference type="EMBL" id="JAVYJV010000006">
    <property type="protein sequence ID" value="KAK4369049.1"/>
    <property type="molecule type" value="Genomic_DNA"/>
</dbReference>
<feature type="domain" description="SHSP" evidence="8">
    <location>
        <begin position="54"/>
        <end position="175"/>
    </location>
</feature>
<keyword evidence="10" id="KW-1185">Reference proteome</keyword>
<name>A0AAE1SGF3_9SOLA</name>
<evidence type="ECO:0000313" key="9">
    <source>
        <dbReference type="EMBL" id="KAK4369049.1"/>
    </source>
</evidence>
<comment type="subcellular location">
    <subcellularLocation>
        <location evidence="1">Vacuole</location>
    </subcellularLocation>
</comment>
<keyword evidence="5" id="KW-0325">Glycoprotein</keyword>
<dbReference type="Proteomes" id="UP001291623">
    <property type="component" value="Unassembled WGS sequence"/>
</dbReference>
<evidence type="ECO:0000256" key="6">
    <source>
        <dbReference type="PROSITE-ProRule" id="PRU00285"/>
    </source>
</evidence>
<comment type="caution">
    <text evidence="9">The sequence shown here is derived from an EMBL/GenBank/DDBJ whole genome shotgun (WGS) entry which is preliminary data.</text>
</comment>
<evidence type="ECO:0000313" key="10">
    <source>
        <dbReference type="Proteomes" id="UP001291623"/>
    </source>
</evidence>
<evidence type="ECO:0000256" key="5">
    <source>
        <dbReference type="ARBA" id="ARBA00023180"/>
    </source>
</evidence>
<evidence type="ECO:0000256" key="1">
    <source>
        <dbReference type="ARBA" id="ARBA00004116"/>
    </source>
</evidence>
<dbReference type="InterPro" id="IPR008978">
    <property type="entry name" value="HSP20-like_chaperone"/>
</dbReference>
<dbReference type="PROSITE" id="PS01031">
    <property type="entry name" value="SHSP"/>
    <property type="match status" value="1"/>
</dbReference>
<proteinExistence type="inferred from homology"/>
<evidence type="ECO:0000256" key="2">
    <source>
        <dbReference type="ARBA" id="ARBA00009191"/>
    </source>
</evidence>
<protein>
    <recommendedName>
        <fullName evidence="8">SHSP domain-containing protein</fullName>
    </recommendedName>
</protein>
<dbReference type="GO" id="GO:0005773">
    <property type="term" value="C:vacuole"/>
    <property type="evidence" value="ECO:0007669"/>
    <property type="project" value="UniProtKB-SubCell"/>
</dbReference>
<evidence type="ECO:0000259" key="8">
    <source>
        <dbReference type="PROSITE" id="PS01031"/>
    </source>
</evidence>